<feature type="region of interest" description="Disordered" evidence="1">
    <location>
        <begin position="64"/>
        <end position="94"/>
    </location>
</feature>
<sequence length="125" mass="13740">MSSENHGKPSAPMVMASSSRAPDEAINLVNPTSLERHVSALQEKVKLNVKEGKSVEIYVMDTDARRNGMDRSPDTSLDKTQRIGTTESEGSMKSSFRDMLIGKANPFQQESLISELDVDLLSKDV</sequence>
<name>A0ABR2SNF2_9ROSI</name>
<organism evidence="2 3">
    <name type="scientific">Hibiscus sabdariffa</name>
    <name type="common">roselle</name>
    <dbReference type="NCBI Taxonomy" id="183260"/>
    <lineage>
        <taxon>Eukaryota</taxon>
        <taxon>Viridiplantae</taxon>
        <taxon>Streptophyta</taxon>
        <taxon>Embryophyta</taxon>
        <taxon>Tracheophyta</taxon>
        <taxon>Spermatophyta</taxon>
        <taxon>Magnoliopsida</taxon>
        <taxon>eudicotyledons</taxon>
        <taxon>Gunneridae</taxon>
        <taxon>Pentapetalae</taxon>
        <taxon>rosids</taxon>
        <taxon>malvids</taxon>
        <taxon>Malvales</taxon>
        <taxon>Malvaceae</taxon>
        <taxon>Malvoideae</taxon>
        <taxon>Hibiscus</taxon>
    </lineage>
</organism>
<accession>A0ABR2SNF2</accession>
<protein>
    <submittedName>
        <fullName evidence="2">Uncharacterized protein</fullName>
    </submittedName>
</protein>
<feature type="compositionally biased region" description="Basic and acidic residues" evidence="1">
    <location>
        <begin position="64"/>
        <end position="81"/>
    </location>
</feature>
<reference evidence="2 3" key="1">
    <citation type="journal article" date="2024" name="G3 (Bethesda)">
        <title>Genome assembly of Hibiscus sabdariffa L. provides insights into metabolisms of medicinal natural products.</title>
        <authorList>
            <person name="Kim T."/>
        </authorList>
    </citation>
    <scope>NUCLEOTIDE SEQUENCE [LARGE SCALE GENOMIC DNA]</scope>
    <source>
        <strain evidence="2">TK-2024</strain>
        <tissue evidence="2">Old leaves</tissue>
    </source>
</reference>
<dbReference type="EMBL" id="JBBPBN010000013">
    <property type="protein sequence ID" value="KAK9026787.1"/>
    <property type="molecule type" value="Genomic_DNA"/>
</dbReference>
<dbReference type="Proteomes" id="UP001396334">
    <property type="component" value="Unassembled WGS sequence"/>
</dbReference>
<evidence type="ECO:0000313" key="3">
    <source>
        <dbReference type="Proteomes" id="UP001396334"/>
    </source>
</evidence>
<feature type="compositionally biased region" description="Polar residues" evidence="1">
    <location>
        <begin position="82"/>
        <end position="94"/>
    </location>
</feature>
<gene>
    <name evidence="2" type="ORF">V6N11_039621</name>
</gene>
<keyword evidence="3" id="KW-1185">Reference proteome</keyword>
<evidence type="ECO:0000256" key="1">
    <source>
        <dbReference type="SAM" id="MobiDB-lite"/>
    </source>
</evidence>
<evidence type="ECO:0000313" key="2">
    <source>
        <dbReference type="EMBL" id="KAK9026787.1"/>
    </source>
</evidence>
<proteinExistence type="predicted"/>
<comment type="caution">
    <text evidence="2">The sequence shown here is derived from an EMBL/GenBank/DDBJ whole genome shotgun (WGS) entry which is preliminary data.</text>
</comment>